<comment type="caution">
    <text evidence="4">The sequence shown here is derived from an EMBL/GenBank/DDBJ whole genome shotgun (WGS) entry which is preliminary data.</text>
</comment>
<feature type="region of interest" description="Disordered" evidence="1">
    <location>
        <begin position="1005"/>
        <end position="1095"/>
    </location>
</feature>
<organism evidence="4 5">
    <name type="scientific">Chrysophaeum taylorii</name>
    <dbReference type="NCBI Taxonomy" id="2483200"/>
    <lineage>
        <taxon>Eukaryota</taxon>
        <taxon>Sar</taxon>
        <taxon>Stramenopiles</taxon>
        <taxon>Ochrophyta</taxon>
        <taxon>Pelagophyceae</taxon>
        <taxon>Pelagomonadales</taxon>
        <taxon>Pelagomonadaceae</taxon>
        <taxon>Chrysophaeum</taxon>
    </lineage>
</organism>
<evidence type="ECO:0008006" key="6">
    <source>
        <dbReference type="Google" id="ProtNLM"/>
    </source>
</evidence>
<dbReference type="InterPro" id="IPR032675">
    <property type="entry name" value="LRR_dom_sf"/>
</dbReference>
<feature type="chain" id="PRO_5041961261" description="Apple domain-containing protein" evidence="3">
    <location>
        <begin position="31"/>
        <end position="1219"/>
    </location>
</feature>
<protein>
    <recommendedName>
        <fullName evidence="6">Apple domain-containing protein</fullName>
    </recommendedName>
</protein>
<keyword evidence="2" id="KW-1133">Transmembrane helix</keyword>
<dbReference type="AlphaFoldDB" id="A0AAD7XJN9"/>
<reference evidence="4" key="1">
    <citation type="submission" date="2023-01" db="EMBL/GenBank/DDBJ databases">
        <title>Metagenome sequencing of chrysophaentin producing Chrysophaeum taylorii.</title>
        <authorList>
            <person name="Davison J."/>
            <person name="Bewley C."/>
        </authorList>
    </citation>
    <scope>NUCLEOTIDE SEQUENCE</scope>
    <source>
        <strain evidence="4">NIES-1699</strain>
    </source>
</reference>
<feature type="compositionally biased region" description="Acidic residues" evidence="1">
    <location>
        <begin position="971"/>
        <end position="982"/>
    </location>
</feature>
<evidence type="ECO:0000256" key="2">
    <source>
        <dbReference type="SAM" id="Phobius"/>
    </source>
</evidence>
<name>A0AAD7XJN9_9STRA</name>
<evidence type="ECO:0000256" key="3">
    <source>
        <dbReference type="SAM" id="SignalP"/>
    </source>
</evidence>
<dbReference type="EMBL" id="JAQMWT010000398">
    <property type="protein sequence ID" value="KAJ8601873.1"/>
    <property type="molecule type" value="Genomic_DNA"/>
</dbReference>
<dbReference type="Gene3D" id="3.80.10.10">
    <property type="entry name" value="Ribonuclease Inhibitor"/>
    <property type="match status" value="1"/>
</dbReference>
<gene>
    <name evidence="4" type="ORF">CTAYLR_002690</name>
</gene>
<keyword evidence="3" id="KW-0732">Signal</keyword>
<sequence length="1219" mass="132356">MPAFSASSSAVTTMMMMMMMMFFGSSTVVGVELVLDPFEVVAPATSDVERGHTYTVTGSVNLTADENGWSGHAVRASYIGTASIASITDGGYFAACGSAEAMVLRYRAEGPDARVTLALLEADNLEERRATRAVWNETSEWREVRVPLDEFGVVDAALLRGWVLEMEGGGVLRFDNLACEGDRVFGGAFDLEGWEEAVAAGTWSEDFYGAGEYSSSAEVALANKKMTIDYSAVEAVDWGGFVGFDHRLPDRTSYYNLSVPSDTATNETAAALRLIVDILSPQSDPGRATLRFILYDSSETDDPGLRETWYSYWEILDEPGLHDLSLGLGDGTFDQPAWSVEFGNRVLDAASISGFRIEVSTTFAGTVDGEVTSGVTVFGNMSVLDTGDGGGSGDACSSATLLHLETANARDKRVDQANICCRLCREDTREWCVFFAIDDDNCFLYDAVAADDVGLLGTSFDLDFHRASWVPANAPNTSLCEVCDCADGGGAVDCSFRGLSLVPAASSGVVTTTTLNLSGNPSLTIVPSLEGYQDLEVLMLSESTRFLDPSVFDDAPSLREVQNADGLLNVITSVSERFGDACCALSKVVLSGDFQTLYACDMQYDAAGSDAYYETYVAYVDSEIVGRIYESSSFKAEATESPEMCAAYCQLDDECQYFSYDERNAEVRCDFFSKMGRAVAVSEDSGLIVSGLTPTARASRRNATVWVDDSVRSAVAREDGKFETTYTLRIGEPLRGAVHVTPSLRDAVTTITALTFSPPEIVRHAGIETGVTTVVVTAVFDATESFFITHEVAACDTAFTDGSGDEDRAQVYVEVTLDDANADGTAAVHDIPESLATGILVVGGVFVFAVGILAARNARGTERVKYIIAILTAPETRLGVGISITFIDVATDTLAYVLCIRLDNEVTLVFKYAFLFFTVLALGLSMLSLTPMFLQLYHLVYRPKVFCGSTSSTPNSRLRRRARRRRRDTSFLEEEEEEEEEEGGGRELPQTVAFRHEIPDIVYTTEESSQAPPDEAGILDNNPADDADFKQQQEEEEEEEEPATASTTFVRVTSPVGGGSPSPPSIFDGVLEESESSLKKHLGSKRQDTQSTLPTPAHYESTMQEETKKGWGGIFGSTGSKMRGSTMRAARVVLLRNPAMITHDELIEAEDVTTFMLFVGEDIPMMIFSFIYIYGIKGGSFNINPAFMVSFVFTLIVLGMKAQKILGMHDTFEIFRDMS</sequence>
<evidence type="ECO:0000313" key="4">
    <source>
        <dbReference type="EMBL" id="KAJ8601873.1"/>
    </source>
</evidence>
<keyword evidence="2" id="KW-0812">Transmembrane</keyword>
<feature type="compositionally biased region" description="Basic residues" evidence="1">
    <location>
        <begin position="957"/>
        <end position="967"/>
    </location>
</feature>
<evidence type="ECO:0000313" key="5">
    <source>
        <dbReference type="Proteomes" id="UP001230188"/>
    </source>
</evidence>
<feature type="signal peptide" evidence="3">
    <location>
        <begin position="1"/>
        <end position="30"/>
    </location>
</feature>
<evidence type="ECO:0000256" key="1">
    <source>
        <dbReference type="SAM" id="MobiDB-lite"/>
    </source>
</evidence>
<keyword evidence="5" id="KW-1185">Reference proteome</keyword>
<accession>A0AAD7XJN9</accession>
<feature type="transmembrane region" description="Helical" evidence="2">
    <location>
        <begin position="835"/>
        <end position="854"/>
    </location>
</feature>
<proteinExistence type="predicted"/>
<feature type="region of interest" description="Disordered" evidence="1">
    <location>
        <begin position="950"/>
        <end position="991"/>
    </location>
</feature>
<feature type="transmembrane region" description="Helical" evidence="2">
    <location>
        <begin position="912"/>
        <end position="934"/>
    </location>
</feature>
<dbReference type="Proteomes" id="UP001230188">
    <property type="component" value="Unassembled WGS sequence"/>
</dbReference>
<feature type="transmembrane region" description="Helical" evidence="2">
    <location>
        <begin position="1181"/>
        <end position="1200"/>
    </location>
</feature>
<dbReference type="Gene3D" id="3.50.4.10">
    <property type="entry name" value="Hepatocyte Growth Factor"/>
    <property type="match status" value="1"/>
</dbReference>
<feature type="transmembrane region" description="Helical" evidence="2">
    <location>
        <begin position="1155"/>
        <end position="1175"/>
    </location>
</feature>
<keyword evidence="2" id="KW-0472">Membrane</keyword>
<dbReference type="SUPFAM" id="SSF52058">
    <property type="entry name" value="L domain-like"/>
    <property type="match status" value="1"/>
</dbReference>